<sequence>MKYYKNNSGIALLLTIVFVTAMITVMIALIATFLPRIKTSFDVKNSVNALYAADTGIEYCLYVRKAILTGSRLYWKFNEGNGNKVYDSTTSSNDGNIFGNRIWTIGFSGNALQFDGAGDYILHENGSTGRPTSLANNPLSFTAWIKTLSTEGLIMQQGSTDAGMMLAIRGGRAEFTYRWSASSLTTLTGTTFVNDNNWHLLVGTIDGSGNMRLVVDNQTQGTGLATLSTTEPTYGFLVGSAVAISGGVINPTADFNGTIDDVRIYAKDLTPDIIEIIYNGFTLPVFQNDSEFTLNPPDCTTEPLISVGSSGTFRGVNRAFEISF</sequence>
<dbReference type="InterPro" id="IPR013320">
    <property type="entry name" value="ConA-like_dom_sf"/>
</dbReference>
<evidence type="ECO:0000256" key="1">
    <source>
        <dbReference type="ARBA" id="ARBA00022729"/>
    </source>
</evidence>
<feature type="transmembrane region" description="Helical" evidence="3">
    <location>
        <begin position="12"/>
        <end position="34"/>
    </location>
</feature>
<name>A0A2J0Q6Q8_9BACT</name>
<protein>
    <recommendedName>
        <fullName evidence="4">Laminin G domain-containing protein</fullName>
    </recommendedName>
</protein>
<dbReference type="PROSITE" id="PS50025">
    <property type="entry name" value="LAM_G_DOMAIN"/>
    <property type="match status" value="1"/>
</dbReference>
<comment type="caution">
    <text evidence="5">The sequence shown here is derived from an EMBL/GenBank/DDBJ whole genome shotgun (WGS) entry which is preliminary data.</text>
</comment>
<dbReference type="Gene3D" id="2.60.120.200">
    <property type="match status" value="1"/>
</dbReference>
<keyword evidence="3" id="KW-1133">Transmembrane helix</keyword>
<reference evidence="5 6" key="1">
    <citation type="submission" date="2017-09" db="EMBL/GenBank/DDBJ databases">
        <title>Depth-based differentiation of microbial function through sediment-hosted aquifers and enrichment of novel symbionts in the deep terrestrial subsurface.</title>
        <authorList>
            <person name="Probst A.J."/>
            <person name="Ladd B."/>
            <person name="Jarett J.K."/>
            <person name="Geller-Mcgrath D.E."/>
            <person name="Sieber C.M."/>
            <person name="Emerson J.B."/>
            <person name="Anantharaman K."/>
            <person name="Thomas B.C."/>
            <person name="Malmstrom R."/>
            <person name="Stieglmeier M."/>
            <person name="Klingl A."/>
            <person name="Woyke T."/>
            <person name="Ryan C.M."/>
            <person name="Banfield J.F."/>
        </authorList>
    </citation>
    <scope>NUCLEOTIDE SEQUENCE [LARGE SCALE GENOMIC DNA]</scope>
    <source>
        <strain evidence="5">CG10_big_fil_rev_8_21_14_0_10_36_16</strain>
    </source>
</reference>
<dbReference type="EMBL" id="PCXQ01000006">
    <property type="protein sequence ID" value="PJE50545.1"/>
    <property type="molecule type" value="Genomic_DNA"/>
</dbReference>
<dbReference type="Proteomes" id="UP000228496">
    <property type="component" value="Unassembled WGS sequence"/>
</dbReference>
<accession>A0A2J0Q6Q8</accession>
<feature type="domain" description="Laminin G" evidence="4">
    <location>
        <begin position="111"/>
        <end position="299"/>
    </location>
</feature>
<gene>
    <name evidence="5" type="ORF">COV29_04020</name>
</gene>
<evidence type="ECO:0000313" key="6">
    <source>
        <dbReference type="Proteomes" id="UP000228496"/>
    </source>
</evidence>
<dbReference type="SMART" id="SM00282">
    <property type="entry name" value="LamG"/>
    <property type="match status" value="1"/>
</dbReference>
<evidence type="ECO:0000259" key="4">
    <source>
        <dbReference type="PROSITE" id="PS50025"/>
    </source>
</evidence>
<dbReference type="SMART" id="SM00560">
    <property type="entry name" value="LamGL"/>
    <property type="match status" value="1"/>
</dbReference>
<keyword evidence="3" id="KW-0812">Transmembrane</keyword>
<proteinExistence type="predicted"/>
<keyword evidence="2" id="KW-1015">Disulfide bond</keyword>
<dbReference type="CDD" id="cd00110">
    <property type="entry name" value="LamG"/>
    <property type="match status" value="1"/>
</dbReference>
<keyword evidence="3" id="KW-0472">Membrane</keyword>
<dbReference type="InterPro" id="IPR001791">
    <property type="entry name" value="Laminin_G"/>
</dbReference>
<evidence type="ECO:0000313" key="5">
    <source>
        <dbReference type="EMBL" id="PJE50545.1"/>
    </source>
</evidence>
<dbReference type="Pfam" id="PF13385">
    <property type="entry name" value="Laminin_G_3"/>
    <property type="match status" value="1"/>
</dbReference>
<dbReference type="AlphaFoldDB" id="A0A2J0Q6Q8"/>
<evidence type="ECO:0000256" key="3">
    <source>
        <dbReference type="SAM" id="Phobius"/>
    </source>
</evidence>
<dbReference type="InterPro" id="IPR006558">
    <property type="entry name" value="LamG-like"/>
</dbReference>
<evidence type="ECO:0000256" key="2">
    <source>
        <dbReference type="ARBA" id="ARBA00023157"/>
    </source>
</evidence>
<organism evidence="5 6">
    <name type="scientific">Candidatus Yanofskybacteria bacterium CG10_big_fil_rev_8_21_14_0_10_36_16</name>
    <dbReference type="NCBI Taxonomy" id="1975096"/>
    <lineage>
        <taxon>Bacteria</taxon>
        <taxon>Candidatus Yanofskyibacteriota</taxon>
    </lineage>
</organism>
<keyword evidence="1" id="KW-0732">Signal</keyword>
<dbReference type="SUPFAM" id="SSF49899">
    <property type="entry name" value="Concanavalin A-like lectins/glucanases"/>
    <property type="match status" value="1"/>
</dbReference>